<name>A0AAV4WRA0_CAEEX</name>
<comment type="caution">
    <text evidence="1">The sequence shown here is derived from an EMBL/GenBank/DDBJ whole genome shotgun (WGS) entry which is preliminary data.</text>
</comment>
<sequence>MNLKLRHGVPHNKDKPDDFRKKSIFLITQQEGKKSRNFEGIRNVNSREECVSPLSGEILFPKNVNRFFSIFFHPLQNPLPIVFLLGPWLQEEDGFGLLQKSLFNLQASPTLPLSLIMEQMRSTPWNINVNITEPVLDAHRFQLQVEERNKKKGWMRMKNLSDPV</sequence>
<evidence type="ECO:0000313" key="1">
    <source>
        <dbReference type="EMBL" id="GIY84868.1"/>
    </source>
</evidence>
<dbReference type="Proteomes" id="UP001054945">
    <property type="component" value="Unassembled WGS sequence"/>
</dbReference>
<protein>
    <submittedName>
        <fullName evidence="1">Uncharacterized protein</fullName>
    </submittedName>
</protein>
<accession>A0AAV4WRA0</accession>
<dbReference type="AlphaFoldDB" id="A0AAV4WRA0"/>
<reference evidence="1 2" key="1">
    <citation type="submission" date="2021-06" db="EMBL/GenBank/DDBJ databases">
        <title>Caerostris extrusa draft genome.</title>
        <authorList>
            <person name="Kono N."/>
            <person name="Arakawa K."/>
        </authorList>
    </citation>
    <scope>NUCLEOTIDE SEQUENCE [LARGE SCALE GENOMIC DNA]</scope>
</reference>
<keyword evidence="2" id="KW-1185">Reference proteome</keyword>
<evidence type="ECO:0000313" key="2">
    <source>
        <dbReference type="Proteomes" id="UP001054945"/>
    </source>
</evidence>
<organism evidence="1 2">
    <name type="scientific">Caerostris extrusa</name>
    <name type="common">Bark spider</name>
    <name type="synonym">Caerostris bankana</name>
    <dbReference type="NCBI Taxonomy" id="172846"/>
    <lineage>
        <taxon>Eukaryota</taxon>
        <taxon>Metazoa</taxon>
        <taxon>Ecdysozoa</taxon>
        <taxon>Arthropoda</taxon>
        <taxon>Chelicerata</taxon>
        <taxon>Arachnida</taxon>
        <taxon>Araneae</taxon>
        <taxon>Araneomorphae</taxon>
        <taxon>Entelegynae</taxon>
        <taxon>Araneoidea</taxon>
        <taxon>Araneidae</taxon>
        <taxon>Caerostris</taxon>
    </lineage>
</organism>
<proteinExistence type="predicted"/>
<dbReference type="EMBL" id="BPLR01016583">
    <property type="protein sequence ID" value="GIY84868.1"/>
    <property type="molecule type" value="Genomic_DNA"/>
</dbReference>
<gene>
    <name evidence="1" type="ORF">CEXT_500191</name>
</gene>